<gene>
    <name evidence="6" type="ORF">JV38_12700</name>
    <name evidence="7" type="ORF">KU73_00325</name>
</gene>
<dbReference type="Proteomes" id="UP000029436">
    <property type="component" value="Unassembled WGS sequence"/>
</dbReference>
<dbReference type="GO" id="GO:0003700">
    <property type="term" value="F:DNA-binding transcription factor activity"/>
    <property type="evidence" value="ECO:0007669"/>
    <property type="project" value="InterPro"/>
</dbReference>
<dbReference type="InterPro" id="IPR018062">
    <property type="entry name" value="HTH_AraC-typ_CS"/>
</dbReference>
<dbReference type="EMBL" id="JQHP01000006">
    <property type="protein sequence ID" value="KFX05543.1"/>
    <property type="molecule type" value="Genomic_DNA"/>
</dbReference>
<dbReference type="PANTHER" id="PTHR43130">
    <property type="entry name" value="ARAC-FAMILY TRANSCRIPTIONAL REGULATOR"/>
    <property type="match status" value="1"/>
</dbReference>
<dbReference type="SMART" id="SM00342">
    <property type="entry name" value="HTH_ARAC"/>
    <property type="match status" value="1"/>
</dbReference>
<dbReference type="InterPro" id="IPR002818">
    <property type="entry name" value="DJ-1/PfpI"/>
</dbReference>
<keyword evidence="2" id="KW-0238">DNA-binding</keyword>
<dbReference type="Gene3D" id="1.10.10.60">
    <property type="entry name" value="Homeodomain-like"/>
    <property type="match status" value="1"/>
</dbReference>
<dbReference type="PANTHER" id="PTHR43130:SF3">
    <property type="entry name" value="HTH-TYPE TRANSCRIPTIONAL REGULATOR RV1931C"/>
    <property type="match status" value="1"/>
</dbReference>
<keyword evidence="3" id="KW-0804">Transcription</keyword>
<dbReference type="InterPro" id="IPR052158">
    <property type="entry name" value="INH-QAR"/>
</dbReference>
<evidence type="ECO:0000259" key="5">
    <source>
        <dbReference type="PROSITE" id="PS01124"/>
    </source>
</evidence>
<dbReference type="PROSITE" id="PS01124">
    <property type="entry name" value="HTH_ARAC_FAMILY_2"/>
    <property type="match status" value="1"/>
</dbReference>
<keyword evidence="4" id="KW-1133">Transmembrane helix</keyword>
<sequence length="324" mass="35971">MSTIHVAVLAFQGVSLFQLSVPAVAFGVVNKPLGFPDYAVRICAHIPGRITSDQGIVIDVPDGLEVMRQADIIVVPAWETPEAEVPADIISELQEANRRGALIIGFCLGAFVLAAAGLLDGRAATTHWIARELFARRFPKVEFRPDVLYVTDGNIVTSAGTVAAFDCCLEIIRIQHGSDMANRMARQLVTPPHRPGGQTQYIERPVPQMACIGRMAEVIEWTREHLSEPINVDTLATIAKMSRRTFTRRFRETTGTTVTKWLNAERVFLAQQLLETTELPVECIATEVGFGTPLSLRLQFSAYLQTSPSEYRRTFCRMRDSKKN</sequence>
<dbReference type="PROSITE" id="PS00041">
    <property type="entry name" value="HTH_ARAC_FAMILY_1"/>
    <property type="match status" value="1"/>
</dbReference>
<evidence type="ECO:0000313" key="8">
    <source>
        <dbReference type="Proteomes" id="UP000029257"/>
    </source>
</evidence>
<comment type="caution">
    <text evidence="6">The sequence shown here is derived from an EMBL/GenBank/DDBJ whole genome shotgun (WGS) entry which is preliminary data.</text>
</comment>
<evidence type="ECO:0000256" key="2">
    <source>
        <dbReference type="ARBA" id="ARBA00023125"/>
    </source>
</evidence>
<dbReference type="InterPro" id="IPR029062">
    <property type="entry name" value="Class_I_gatase-like"/>
</dbReference>
<accession>A0AAW3EFR0</accession>
<dbReference type="Gene3D" id="3.40.50.880">
    <property type="match status" value="1"/>
</dbReference>
<evidence type="ECO:0000256" key="4">
    <source>
        <dbReference type="SAM" id="Phobius"/>
    </source>
</evidence>
<dbReference type="Proteomes" id="UP000029257">
    <property type="component" value="Unassembled WGS sequence"/>
</dbReference>
<evidence type="ECO:0000313" key="6">
    <source>
        <dbReference type="EMBL" id="KFX05543.1"/>
    </source>
</evidence>
<dbReference type="SUPFAM" id="SSF46689">
    <property type="entry name" value="Homeodomain-like"/>
    <property type="match status" value="2"/>
</dbReference>
<dbReference type="InterPro" id="IPR009057">
    <property type="entry name" value="Homeodomain-like_sf"/>
</dbReference>
<dbReference type="Pfam" id="PF01965">
    <property type="entry name" value="DJ-1_PfpI"/>
    <property type="match status" value="1"/>
</dbReference>
<feature type="transmembrane region" description="Helical" evidence="4">
    <location>
        <begin position="101"/>
        <end position="119"/>
    </location>
</feature>
<feature type="domain" description="HTH araC/xylS-type" evidence="5">
    <location>
        <begin position="216"/>
        <end position="314"/>
    </location>
</feature>
<keyword evidence="9" id="KW-1185">Reference proteome</keyword>
<dbReference type="AlphaFoldDB" id="A0AAW3EFR0"/>
<name>A0AAW3EFR0_9GAMM</name>
<dbReference type="InterPro" id="IPR018060">
    <property type="entry name" value="HTH_AraC"/>
</dbReference>
<evidence type="ECO:0000313" key="7">
    <source>
        <dbReference type="EMBL" id="KGA30397.1"/>
    </source>
</evidence>
<evidence type="ECO:0000256" key="3">
    <source>
        <dbReference type="ARBA" id="ARBA00023163"/>
    </source>
</evidence>
<keyword evidence="4" id="KW-0812">Transmembrane</keyword>
<dbReference type="GO" id="GO:0043565">
    <property type="term" value="F:sequence-specific DNA binding"/>
    <property type="evidence" value="ECO:0007669"/>
    <property type="project" value="InterPro"/>
</dbReference>
<reference evidence="8 9" key="1">
    <citation type="submission" date="2014-08" db="EMBL/GenBank/DDBJ databases">
        <title>Genome sequences of NCPPB Pectobacterium isolates.</title>
        <authorList>
            <person name="Glover R.H."/>
            <person name="Sapp M."/>
            <person name="Elphinstone J."/>
        </authorList>
    </citation>
    <scope>NUCLEOTIDE SEQUENCE [LARGE SCALE GENOMIC DNA]</scope>
    <source>
        <strain evidence="6 8">NCPPB 3701</strain>
        <strain evidence="7 9">NCPPB3702</strain>
    </source>
</reference>
<dbReference type="SUPFAM" id="SSF52317">
    <property type="entry name" value="Class I glutamine amidotransferase-like"/>
    <property type="match status" value="1"/>
</dbReference>
<dbReference type="CDD" id="cd03137">
    <property type="entry name" value="GATase1_AraC_1"/>
    <property type="match status" value="1"/>
</dbReference>
<evidence type="ECO:0000256" key="1">
    <source>
        <dbReference type="ARBA" id="ARBA00023015"/>
    </source>
</evidence>
<proteinExistence type="predicted"/>
<dbReference type="EMBL" id="JQOH01000001">
    <property type="protein sequence ID" value="KGA30397.1"/>
    <property type="molecule type" value="Genomic_DNA"/>
</dbReference>
<keyword evidence="4" id="KW-0472">Membrane</keyword>
<dbReference type="Pfam" id="PF12833">
    <property type="entry name" value="HTH_18"/>
    <property type="match status" value="1"/>
</dbReference>
<organism evidence="6 8">
    <name type="scientific">Pectobacterium wasabiae</name>
    <dbReference type="NCBI Taxonomy" id="55208"/>
    <lineage>
        <taxon>Bacteria</taxon>
        <taxon>Pseudomonadati</taxon>
        <taxon>Pseudomonadota</taxon>
        <taxon>Gammaproteobacteria</taxon>
        <taxon>Enterobacterales</taxon>
        <taxon>Pectobacteriaceae</taxon>
        <taxon>Pectobacterium</taxon>
    </lineage>
</organism>
<keyword evidence="1" id="KW-0805">Transcription regulation</keyword>
<evidence type="ECO:0000313" key="9">
    <source>
        <dbReference type="Proteomes" id="UP000029436"/>
    </source>
</evidence>
<protein>
    <submittedName>
        <fullName evidence="6">AraC family transcriptional regulator</fullName>
    </submittedName>
</protein>